<proteinExistence type="predicted"/>
<keyword evidence="4" id="KW-0239">DNA-directed DNA polymerase</keyword>
<dbReference type="InterPro" id="IPR023211">
    <property type="entry name" value="DNA_pol_palm_dom_sf"/>
</dbReference>
<dbReference type="InterPro" id="IPR043502">
    <property type="entry name" value="DNA/RNA_pol_sf"/>
</dbReference>
<dbReference type="GO" id="GO:0016035">
    <property type="term" value="C:zeta DNA polymerase complex"/>
    <property type="evidence" value="ECO:0007669"/>
    <property type="project" value="InterPro"/>
</dbReference>
<feature type="domain" description="DNA-directed DNA polymerase family B multifunctional" evidence="6">
    <location>
        <begin position="281"/>
        <end position="494"/>
    </location>
</feature>
<dbReference type="GO" id="GO:0042276">
    <property type="term" value="P:error-prone translesion synthesis"/>
    <property type="evidence" value="ECO:0007669"/>
    <property type="project" value="TreeGrafter"/>
</dbReference>
<evidence type="ECO:0000256" key="1">
    <source>
        <dbReference type="ARBA" id="ARBA00012417"/>
    </source>
</evidence>
<dbReference type="GO" id="GO:0005634">
    <property type="term" value="C:nucleus"/>
    <property type="evidence" value="ECO:0007669"/>
    <property type="project" value="TreeGrafter"/>
</dbReference>
<dbReference type="SUPFAM" id="SSF56672">
    <property type="entry name" value="DNA/RNA polymerases"/>
    <property type="match status" value="1"/>
</dbReference>
<dbReference type="EMBL" id="JAEAOA010001417">
    <property type="protein sequence ID" value="KAK3580287.1"/>
    <property type="molecule type" value="Genomic_DNA"/>
</dbReference>
<dbReference type="InterPro" id="IPR006134">
    <property type="entry name" value="DNA-dir_DNA_pol_B_multi_dom"/>
</dbReference>
<comment type="catalytic activity">
    <reaction evidence="5">
        <text>DNA(n) + a 2'-deoxyribonucleoside 5'-triphosphate = DNA(n+1) + diphosphate</text>
        <dbReference type="Rhea" id="RHEA:22508"/>
        <dbReference type="Rhea" id="RHEA-COMP:17339"/>
        <dbReference type="Rhea" id="RHEA-COMP:17340"/>
        <dbReference type="ChEBI" id="CHEBI:33019"/>
        <dbReference type="ChEBI" id="CHEBI:61560"/>
        <dbReference type="ChEBI" id="CHEBI:173112"/>
        <dbReference type="EC" id="2.7.7.7"/>
    </reaction>
</comment>
<gene>
    <name evidence="8" type="ORF">CHS0354_023526</name>
</gene>
<dbReference type="GO" id="GO:0000166">
    <property type="term" value="F:nucleotide binding"/>
    <property type="evidence" value="ECO:0007669"/>
    <property type="project" value="InterPro"/>
</dbReference>
<evidence type="ECO:0000313" key="9">
    <source>
        <dbReference type="Proteomes" id="UP001195483"/>
    </source>
</evidence>
<evidence type="ECO:0000256" key="2">
    <source>
        <dbReference type="ARBA" id="ARBA00022679"/>
    </source>
</evidence>
<protein>
    <recommendedName>
        <fullName evidence="1">DNA-directed DNA polymerase</fullName>
        <ecNumber evidence="1">2.7.7.7</ecNumber>
    </recommendedName>
</protein>
<evidence type="ECO:0000256" key="5">
    <source>
        <dbReference type="ARBA" id="ARBA00049244"/>
    </source>
</evidence>
<dbReference type="EC" id="2.7.7.7" evidence="1"/>
<evidence type="ECO:0000259" key="7">
    <source>
        <dbReference type="Pfam" id="PF14260"/>
    </source>
</evidence>
<dbReference type="Pfam" id="PF00136">
    <property type="entry name" value="DNA_pol_B"/>
    <property type="match status" value="1"/>
</dbReference>
<accession>A0AAE0RV76</accession>
<dbReference type="PANTHER" id="PTHR45812">
    <property type="entry name" value="DNA POLYMERASE ZETA CATALYTIC SUBUNIT"/>
    <property type="match status" value="1"/>
</dbReference>
<dbReference type="Pfam" id="PF14260">
    <property type="entry name" value="zf-C4pol"/>
    <property type="match status" value="1"/>
</dbReference>
<keyword evidence="3" id="KW-0548">Nucleotidyltransferase</keyword>
<dbReference type="GO" id="GO:0003887">
    <property type="term" value="F:DNA-directed DNA polymerase activity"/>
    <property type="evidence" value="ECO:0007669"/>
    <property type="project" value="UniProtKB-KW"/>
</dbReference>
<dbReference type="InterPro" id="IPR030559">
    <property type="entry name" value="PolZ_Rev3"/>
</dbReference>
<evidence type="ECO:0000256" key="4">
    <source>
        <dbReference type="ARBA" id="ARBA00022932"/>
    </source>
</evidence>
<dbReference type="AlphaFoldDB" id="A0AAE0RV76"/>
<keyword evidence="9" id="KW-1185">Reference proteome</keyword>
<dbReference type="Proteomes" id="UP001195483">
    <property type="component" value="Unassembled WGS sequence"/>
</dbReference>
<dbReference type="GO" id="GO:0000724">
    <property type="term" value="P:double-strand break repair via homologous recombination"/>
    <property type="evidence" value="ECO:0007669"/>
    <property type="project" value="TreeGrafter"/>
</dbReference>
<sequence>MNAKETTIEGVWTVFNVNAKETTIEGVWTVFNINAKETTIEGVWTVFNVNAKETTIEGVWTVFNVNAKETTIEGVWTVFNVNAKETTVEGVWTVFNVNAEETTVEGVWSVFNVNAEETTVEGVWTVFNVNAEETTVEGVWSVFNVNDEETTIEGVWTVFNVNAKETTVEGVWSVFNVNAEETTVEGVWTVFNVNAEETTVEGVWSVFNVNAEETTVEGVWTVFNVNAEETTVEGVWSVFNVNAEETTVEGVWTVFNVNDEETTVEGVWTVFNVSSCPVFMFLLMKGRTKEEAFKVGQEIADTVTKLFPKPIKLKFEKVYLPCVLETKKRYVGFSYETPSQKEPIFDAKGIETVRRDNCPAVAKILERSIKILFTTRDVSEVKSYFQRQCTKLMEGTVSVQDFIFAKEFRGMNGYKPGAYVPGLEIAKKLLKSDRRSEPRVGERIPYVIVYGSPGLPLIQLVRQPHELLQDSMLRLNATYYITKQILPPLHRFLSLLGVDVFSWLVVNLMLTKKRADWFIFPIKIGQRGNAFRYIDMPKVVRVNPQGIIGPENKKGTISQYFAASHCLICDRQTSQSICNSCLRKPQVVCVTLNDRILQWERTLHHLSQICYTCMGNQEASQPCVSFDCPILYRRIRAKQDVTKGDNLREVLIKVCR</sequence>
<organism evidence="8 9">
    <name type="scientific">Potamilus streckersoni</name>
    <dbReference type="NCBI Taxonomy" id="2493646"/>
    <lineage>
        <taxon>Eukaryota</taxon>
        <taxon>Metazoa</taxon>
        <taxon>Spiralia</taxon>
        <taxon>Lophotrochozoa</taxon>
        <taxon>Mollusca</taxon>
        <taxon>Bivalvia</taxon>
        <taxon>Autobranchia</taxon>
        <taxon>Heteroconchia</taxon>
        <taxon>Palaeoheterodonta</taxon>
        <taxon>Unionida</taxon>
        <taxon>Unionoidea</taxon>
        <taxon>Unionidae</taxon>
        <taxon>Ambleminae</taxon>
        <taxon>Lampsilini</taxon>
        <taxon>Potamilus</taxon>
    </lineage>
</organism>
<reference evidence="8" key="1">
    <citation type="journal article" date="2021" name="Genome Biol. Evol.">
        <title>A High-Quality Reference Genome for a Parasitic Bivalve with Doubly Uniparental Inheritance (Bivalvia: Unionida).</title>
        <authorList>
            <person name="Smith C.H."/>
        </authorList>
    </citation>
    <scope>NUCLEOTIDE SEQUENCE</scope>
    <source>
        <strain evidence="8">CHS0354</strain>
    </source>
</reference>
<dbReference type="InterPro" id="IPR042087">
    <property type="entry name" value="DNA_pol_B_thumb"/>
</dbReference>
<dbReference type="GO" id="GO:0003677">
    <property type="term" value="F:DNA binding"/>
    <property type="evidence" value="ECO:0007669"/>
    <property type="project" value="InterPro"/>
</dbReference>
<dbReference type="PANTHER" id="PTHR45812:SF1">
    <property type="entry name" value="DNA POLYMERASE ZETA CATALYTIC SUBUNIT"/>
    <property type="match status" value="1"/>
</dbReference>
<feature type="domain" description="C4-type zinc-finger of DNA polymerase delta" evidence="7">
    <location>
        <begin position="566"/>
        <end position="634"/>
    </location>
</feature>
<dbReference type="Gene3D" id="1.10.132.60">
    <property type="entry name" value="DNA polymerase family B, C-terminal domain"/>
    <property type="match status" value="1"/>
</dbReference>
<dbReference type="InterPro" id="IPR025687">
    <property type="entry name" value="Znf-C4pol"/>
</dbReference>
<comment type="caution">
    <text evidence="8">The sequence shown here is derived from an EMBL/GenBank/DDBJ whole genome shotgun (WGS) entry which is preliminary data.</text>
</comment>
<name>A0AAE0RV76_9BIVA</name>
<evidence type="ECO:0000259" key="6">
    <source>
        <dbReference type="Pfam" id="PF00136"/>
    </source>
</evidence>
<dbReference type="Gene3D" id="3.90.1600.10">
    <property type="entry name" value="Palm domain of DNA polymerase"/>
    <property type="match status" value="1"/>
</dbReference>
<reference evidence="8" key="3">
    <citation type="submission" date="2023-05" db="EMBL/GenBank/DDBJ databases">
        <authorList>
            <person name="Smith C.H."/>
        </authorList>
    </citation>
    <scope>NUCLEOTIDE SEQUENCE</scope>
    <source>
        <strain evidence="8">CHS0354</strain>
        <tissue evidence="8">Mantle</tissue>
    </source>
</reference>
<reference evidence="8" key="2">
    <citation type="journal article" date="2021" name="Genome Biol. Evol.">
        <title>Developing a high-quality reference genome for a parasitic bivalve with doubly uniparental inheritance (Bivalvia: Unionida).</title>
        <authorList>
            <person name="Smith C.H."/>
        </authorList>
    </citation>
    <scope>NUCLEOTIDE SEQUENCE</scope>
    <source>
        <strain evidence="8">CHS0354</strain>
        <tissue evidence="8">Mantle</tissue>
    </source>
</reference>
<keyword evidence="2" id="KW-0808">Transferase</keyword>
<evidence type="ECO:0000313" key="8">
    <source>
        <dbReference type="EMBL" id="KAK3580287.1"/>
    </source>
</evidence>
<dbReference type="FunFam" id="1.10.132.60:FF:000005">
    <property type="entry name" value="Putative DNA polymerase zeta catalytic subunit"/>
    <property type="match status" value="1"/>
</dbReference>
<evidence type="ECO:0000256" key="3">
    <source>
        <dbReference type="ARBA" id="ARBA00022695"/>
    </source>
</evidence>